<dbReference type="OrthoDB" id="429813at2759"/>
<dbReference type="SUPFAM" id="SSF51735">
    <property type="entry name" value="NAD(P)-binding Rossmann-fold domains"/>
    <property type="match status" value="1"/>
</dbReference>
<dbReference type="GO" id="GO:0010345">
    <property type="term" value="P:suberin biosynthetic process"/>
    <property type="evidence" value="ECO:0007669"/>
    <property type="project" value="TreeGrafter"/>
</dbReference>
<feature type="domain" description="Thioester reductase (TE)" evidence="7">
    <location>
        <begin position="14"/>
        <end position="189"/>
    </location>
</feature>
<reference evidence="8 9" key="1">
    <citation type="journal article" date="2018" name="Mol. Plant">
        <title>The genome of Artemisia annua provides insight into the evolution of Asteraceae family and artemisinin biosynthesis.</title>
        <authorList>
            <person name="Shen Q."/>
            <person name="Zhang L."/>
            <person name="Liao Z."/>
            <person name="Wang S."/>
            <person name="Yan T."/>
            <person name="Shi P."/>
            <person name="Liu M."/>
            <person name="Fu X."/>
            <person name="Pan Q."/>
            <person name="Wang Y."/>
            <person name="Lv Z."/>
            <person name="Lu X."/>
            <person name="Zhang F."/>
            <person name="Jiang W."/>
            <person name="Ma Y."/>
            <person name="Chen M."/>
            <person name="Hao X."/>
            <person name="Li L."/>
            <person name="Tang Y."/>
            <person name="Lv G."/>
            <person name="Zhou Y."/>
            <person name="Sun X."/>
            <person name="Brodelius P.E."/>
            <person name="Rose J.K.C."/>
            <person name="Tang K."/>
        </authorList>
    </citation>
    <scope>NUCLEOTIDE SEQUENCE [LARGE SCALE GENOMIC DNA]</scope>
    <source>
        <strain evidence="9">cv. Huhao1</strain>
        <tissue evidence="8">Leaf</tissue>
    </source>
</reference>
<evidence type="ECO:0000256" key="1">
    <source>
        <dbReference type="ARBA" id="ARBA00005928"/>
    </source>
</evidence>
<dbReference type="EC" id="1.2.1.84" evidence="4"/>
<dbReference type="STRING" id="35608.A0A2U1NWX0"/>
<evidence type="ECO:0000256" key="5">
    <source>
        <dbReference type="SAM" id="SignalP"/>
    </source>
</evidence>
<dbReference type="CDD" id="cd09071">
    <property type="entry name" value="FAR_C"/>
    <property type="match status" value="1"/>
</dbReference>
<dbReference type="Proteomes" id="UP000245207">
    <property type="component" value="Unassembled WGS sequence"/>
</dbReference>
<protein>
    <recommendedName>
        <fullName evidence="4">Fatty acyl-CoA reductase</fullName>
        <ecNumber evidence="4">1.2.1.84</ecNumber>
    </recommendedName>
</protein>
<dbReference type="Pfam" id="PF07993">
    <property type="entry name" value="NAD_binding_4"/>
    <property type="match status" value="1"/>
</dbReference>
<dbReference type="InterPro" id="IPR026055">
    <property type="entry name" value="FAR"/>
</dbReference>
<dbReference type="GO" id="GO:0102965">
    <property type="term" value="F:alcohol-forming long-chain fatty acyl-CoA reductase activity"/>
    <property type="evidence" value="ECO:0007669"/>
    <property type="project" value="UniProtKB-EC"/>
</dbReference>
<comment type="catalytic activity">
    <reaction evidence="4">
        <text>a long-chain fatty acyl-CoA + 2 NADPH + 2 H(+) = a long-chain primary fatty alcohol + 2 NADP(+) + CoA</text>
        <dbReference type="Rhea" id="RHEA:52716"/>
        <dbReference type="ChEBI" id="CHEBI:15378"/>
        <dbReference type="ChEBI" id="CHEBI:57287"/>
        <dbReference type="ChEBI" id="CHEBI:57783"/>
        <dbReference type="ChEBI" id="CHEBI:58349"/>
        <dbReference type="ChEBI" id="CHEBI:77396"/>
        <dbReference type="ChEBI" id="CHEBI:83139"/>
        <dbReference type="EC" id="1.2.1.84"/>
    </reaction>
</comment>
<dbReference type="GO" id="GO:0080019">
    <property type="term" value="F:alcohol-forming very long-chain fatty acyl-CoA reductase activity"/>
    <property type="evidence" value="ECO:0007669"/>
    <property type="project" value="InterPro"/>
</dbReference>
<keyword evidence="2 4" id="KW-0444">Lipid biosynthesis</keyword>
<dbReference type="GO" id="GO:0035336">
    <property type="term" value="P:long-chain fatty-acyl-CoA metabolic process"/>
    <property type="evidence" value="ECO:0007669"/>
    <property type="project" value="TreeGrafter"/>
</dbReference>
<feature type="chain" id="PRO_5015638204" description="Fatty acyl-CoA reductase" evidence="5">
    <location>
        <begin position="24"/>
        <end position="360"/>
    </location>
</feature>
<dbReference type="AlphaFoldDB" id="A0A2U1NWX0"/>
<name>A0A2U1NWX0_ARTAN</name>
<evidence type="ECO:0000259" key="6">
    <source>
        <dbReference type="Pfam" id="PF03015"/>
    </source>
</evidence>
<sequence>MLPWLLTLMVPNLLLILLKKCVNIKLLLHVSTAFVSGEKLGLILESPYYLGDTLNEVNRLDIKQEKMIIEDKLNKLKLDRDPNDKRITLAMKDLGMRRANHYGWPNTYVFTKALGEMILGHSRGDMPLVIFRPTIITSTYKEPFPGWIEGFRTGDSLIAGYGKGRLKFFLGDPERVYDAVPADMVVNAMLATIVANASQTFSETIYHVGSSVSNPMKFSTIQKCGYLYFTQNPWIDSDGNPVKVGEVTVLKSMASFHRYITLRYLLPLHLIKVVNVIFCKAFAGTYENLKRKIDLVQRLVKLYEPYSFSKCLYDDLNTEKLRKAVGNSENKDFYFDPRIIDWEDYILHTHIPGIVKYGFK</sequence>
<accession>A0A2U1NWX0</accession>
<comment type="similarity">
    <text evidence="1 4">Belongs to the fatty acyl-CoA reductase family.</text>
</comment>
<dbReference type="InterPro" id="IPR033640">
    <property type="entry name" value="FAR_C"/>
</dbReference>
<evidence type="ECO:0000313" key="8">
    <source>
        <dbReference type="EMBL" id="PWA78006.1"/>
    </source>
</evidence>
<evidence type="ECO:0000259" key="7">
    <source>
        <dbReference type="Pfam" id="PF07993"/>
    </source>
</evidence>
<dbReference type="PANTHER" id="PTHR11011:SF102">
    <property type="entry name" value="FATTY ACYL-COA REDUCTASE"/>
    <property type="match status" value="1"/>
</dbReference>
<evidence type="ECO:0000313" key="9">
    <source>
        <dbReference type="Proteomes" id="UP000245207"/>
    </source>
</evidence>
<proteinExistence type="inferred from homology"/>
<comment type="function">
    <text evidence="4">Catalyzes the reduction of fatty acyl-CoA to fatty alcohols.</text>
</comment>
<dbReference type="Gene3D" id="3.40.50.720">
    <property type="entry name" value="NAD(P)-binding Rossmann-like Domain"/>
    <property type="match status" value="1"/>
</dbReference>
<dbReference type="InterPro" id="IPR036291">
    <property type="entry name" value="NAD(P)-bd_dom_sf"/>
</dbReference>
<dbReference type="Pfam" id="PF03015">
    <property type="entry name" value="Sterile"/>
    <property type="match status" value="1"/>
</dbReference>
<keyword evidence="3 4" id="KW-0443">Lipid metabolism</keyword>
<keyword evidence="5" id="KW-0732">Signal</keyword>
<keyword evidence="9" id="KW-1185">Reference proteome</keyword>
<feature type="signal peptide" evidence="5">
    <location>
        <begin position="1"/>
        <end position="23"/>
    </location>
</feature>
<organism evidence="8 9">
    <name type="scientific">Artemisia annua</name>
    <name type="common">Sweet wormwood</name>
    <dbReference type="NCBI Taxonomy" id="35608"/>
    <lineage>
        <taxon>Eukaryota</taxon>
        <taxon>Viridiplantae</taxon>
        <taxon>Streptophyta</taxon>
        <taxon>Embryophyta</taxon>
        <taxon>Tracheophyta</taxon>
        <taxon>Spermatophyta</taxon>
        <taxon>Magnoliopsida</taxon>
        <taxon>eudicotyledons</taxon>
        <taxon>Gunneridae</taxon>
        <taxon>Pentapetalae</taxon>
        <taxon>asterids</taxon>
        <taxon>campanulids</taxon>
        <taxon>Asterales</taxon>
        <taxon>Asteraceae</taxon>
        <taxon>Asteroideae</taxon>
        <taxon>Anthemideae</taxon>
        <taxon>Artemisiinae</taxon>
        <taxon>Artemisia</taxon>
    </lineage>
</organism>
<dbReference type="EMBL" id="PKPP01002049">
    <property type="protein sequence ID" value="PWA78006.1"/>
    <property type="molecule type" value="Genomic_DNA"/>
</dbReference>
<gene>
    <name evidence="8" type="ORF">CTI12_AA049190</name>
</gene>
<dbReference type="PANTHER" id="PTHR11011">
    <property type="entry name" value="MALE STERILITY PROTEIN 2-RELATED"/>
    <property type="match status" value="1"/>
</dbReference>
<evidence type="ECO:0000256" key="3">
    <source>
        <dbReference type="ARBA" id="ARBA00023098"/>
    </source>
</evidence>
<dbReference type="InterPro" id="IPR013120">
    <property type="entry name" value="FAR_NAD-bd"/>
</dbReference>
<keyword evidence="4" id="KW-0560">Oxidoreductase</keyword>
<feature type="domain" description="Fatty acyl-CoA reductase C-terminal" evidence="6">
    <location>
        <begin position="264"/>
        <end position="360"/>
    </location>
</feature>
<evidence type="ECO:0000256" key="2">
    <source>
        <dbReference type="ARBA" id="ARBA00022516"/>
    </source>
</evidence>
<comment type="caution">
    <text evidence="8">The sequence shown here is derived from an EMBL/GenBank/DDBJ whole genome shotgun (WGS) entry which is preliminary data.</text>
</comment>
<evidence type="ECO:0000256" key="4">
    <source>
        <dbReference type="RuleBase" id="RU363097"/>
    </source>
</evidence>
<keyword evidence="4" id="KW-0521">NADP</keyword>